<keyword evidence="1" id="KW-0472">Membrane</keyword>
<evidence type="ECO:0000313" key="4">
    <source>
        <dbReference type="Proteomes" id="UP000238288"/>
    </source>
</evidence>
<dbReference type="RefSeq" id="WP_227006930.1">
    <property type="nucleotide sequence ID" value="NZ_AQGW01000020.1"/>
</dbReference>
<reference evidence="3 4" key="2">
    <citation type="submission" date="2017-11" db="EMBL/GenBank/DDBJ databases">
        <authorList>
            <person name="Han C.G."/>
        </authorList>
    </citation>
    <scope>NUCLEOTIDE SEQUENCE [LARGE SCALE GENOMIC DNA]</scope>
    <source>
        <strain evidence="4">ATCC 43555</strain>
        <strain evidence="3">ATCC43555</strain>
    </source>
</reference>
<keyword evidence="1" id="KW-1133">Transmembrane helix</keyword>
<protein>
    <submittedName>
        <fullName evidence="3">Amino acid ABC transporter substrate-binding protein</fullName>
    </submittedName>
</protein>
<reference evidence="2 5" key="1">
    <citation type="submission" date="2015-06" db="EMBL/GenBank/DDBJ databases">
        <title>Genome sequence of Pseudoalteromonas carrageenovora.</title>
        <authorList>
            <person name="Xie B.-B."/>
            <person name="Rong J.-C."/>
            <person name="Qin Q.-L."/>
            <person name="Zhang Y.-Z."/>
        </authorList>
    </citation>
    <scope>NUCLEOTIDE SEQUENCE [LARGE SCALE GENOMIC DNA]</scope>
    <source>
        <strain evidence="2 5">IAM 12662</strain>
    </source>
</reference>
<dbReference type="EMBL" id="AQGW01000020">
    <property type="protein sequence ID" value="MBE0383162.1"/>
    <property type="molecule type" value="Genomic_DNA"/>
</dbReference>
<sequence>MNIIIKLLNYIALIYGAITTSFVAAQPIEKYVVGVENIEYLPYYDGSGTNKLDYYGFSRDLLEMFADKQGIKLEFYSLPIPRLYKEFIEHHHVDFKYPDNPNWQVGYKQTLNTAINYSEPSLVTHTGIASLKQNITLKDCKSLAKVRGFTLQGLNELTTKPSLKVVETNNVIEMIYLLYKERIDCIYISHDVLEYNLGAFFDTTVPVYFQHHLPVDEQAFLLSTINYPKLVEKFNAFLKNNKQKINALKLKHKIIIE</sequence>
<organism evidence="3 4">
    <name type="scientific">Pseudoalteromonas carrageenovora IAM 12662</name>
    <dbReference type="NCBI Taxonomy" id="1314868"/>
    <lineage>
        <taxon>Bacteria</taxon>
        <taxon>Pseudomonadati</taxon>
        <taxon>Pseudomonadota</taxon>
        <taxon>Gammaproteobacteria</taxon>
        <taxon>Alteromonadales</taxon>
        <taxon>Pseudoalteromonadaceae</taxon>
        <taxon>Pseudoalteromonas</taxon>
    </lineage>
</organism>
<accession>A0A2K4X934</accession>
<dbReference type="Proteomes" id="UP000238288">
    <property type="component" value="Chromosome PCAR9a"/>
</dbReference>
<evidence type="ECO:0000256" key="1">
    <source>
        <dbReference type="SAM" id="Phobius"/>
    </source>
</evidence>
<feature type="transmembrane region" description="Helical" evidence="1">
    <location>
        <begin position="7"/>
        <end position="25"/>
    </location>
</feature>
<dbReference type="EMBL" id="LT965928">
    <property type="protein sequence ID" value="SOU40824.1"/>
    <property type="molecule type" value="Genomic_DNA"/>
</dbReference>
<dbReference type="SUPFAM" id="SSF53850">
    <property type="entry name" value="Periplasmic binding protein-like II"/>
    <property type="match status" value="1"/>
</dbReference>
<evidence type="ECO:0000313" key="5">
    <source>
        <dbReference type="Proteomes" id="UP000615003"/>
    </source>
</evidence>
<keyword evidence="1" id="KW-0812">Transmembrane</keyword>
<evidence type="ECO:0000313" key="3">
    <source>
        <dbReference type="EMBL" id="SOU40824.1"/>
    </source>
</evidence>
<dbReference type="Proteomes" id="UP000615003">
    <property type="component" value="Unassembled WGS sequence"/>
</dbReference>
<name>A0A2K4X934_PSEVC</name>
<dbReference type="GeneID" id="93663484"/>
<dbReference type="Gene3D" id="3.40.190.10">
    <property type="entry name" value="Periplasmic binding protein-like II"/>
    <property type="match status" value="2"/>
</dbReference>
<gene>
    <name evidence="3" type="ORF">PCAR9_A21277</name>
    <name evidence="2" type="ORF">PCARR_a1460</name>
</gene>
<proteinExistence type="predicted"/>
<dbReference type="AlphaFoldDB" id="A0A2K4X934"/>
<keyword evidence="5" id="KW-1185">Reference proteome</keyword>
<evidence type="ECO:0000313" key="2">
    <source>
        <dbReference type="EMBL" id="MBE0383162.1"/>
    </source>
</evidence>